<evidence type="ECO:0000256" key="3">
    <source>
        <dbReference type="ARBA" id="ARBA00022741"/>
    </source>
</evidence>
<dbReference type="Pfam" id="PF00005">
    <property type="entry name" value="ABC_tran"/>
    <property type="match status" value="1"/>
</dbReference>
<organism evidence="6 7">
    <name type="scientific">Loigolactobacillus jiayinensis</name>
    <dbReference type="NCBI Taxonomy" id="2486016"/>
    <lineage>
        <taxon>Bacteria</taxon>
        <taxon>Bacillati</taxon>
        <taxon>Bacillota</taxon>
        <taxon>Bacilli</taxon>
        <taxon>Lactobacillales</taxon>
        <taxon>Lactobacillaceae</taxon>
        <taxon>Loigolactobacillus</taxon>
    </lineage>
</organism>
<accession>A0ABW1RFD7</accession>
<evidence type="ECO:0000256" key="4">
    <source>
        <dbReference type="ARBA" id="ARBA00022840"/>
    </source>
</evidence>
<gene>
    <name evidence="6" type="ORF">ACFQGP_06335</name>
</gene>
<dbReference type="SMART" id="SM00382">
    <property type="entry name" value="AAA"/>
    <property type="match status" value="1"/>
</dbReference>
<keyword evidence="4 6" id="KW-0067">ATP-binding</keyword>
<dbReference type="CDD" id="cd03255">
    <property type="entry name" value="ABC_MJ0796_LolCDE_FtsE"/>
    <property type="match status" value="1"/>
</dbReference>
<dbReference type="Gene3D" id="3.40.50.300">
    <property type="entry name" value="P-loop containing nucleotide triphosphate hydrolases"/>
    <property type="match status" value="1"/>
</dbReference>
<dbReference type="EMBL" id="JBHSSL010000035">
    <property type="protein sequence ID" value="MFC6170197.1"/>
    <property type="molecule type" value="Genomic_DNA"/>
</dbReference>
<dbReference type="PANTHER" id="PTHR42798:SF7">
    <property type="entry name" value="ALPHA-D-RIBOSE 1-METHYLPHOSPHONATE 5-TRIPHOSPHATE SYNTHASE SUBUNIT PHNL"/>
    <property type="match status" value="1"/>
</dbReference>
<dbReference type="PROSITE" id="PS50893">
    <property type="entry name" value="ABC_TRANSPORTER_2"/>
    <property type="match status" value="1"/>
</dbReference>
<feature type="domain" description="ABC transporter" evidence="5">
    <location>
        <begin position="4"/>
        <end position="243"/>
    </location>
</feature>
<dbReference type="InterPro" id="IPR003439">
    <property type="entry name" value="ABC_transporter-like_ATP-bd"/>
</dbReference>
<dbReference type="InterPro" id="IPR017911">
    <property type="entry name" value="MacB-like_ATP-bd"/>
</dbReference>
<sequence length="259" mass="28021">MPLIDVHDVHKVYGHRLSLVTAVAGISLAVAQGEFVGIMGPSGAGKTTLLNMMATIDRPTSGQIKIAGKDVTYLSERVLAKFRREQLGFIFQDFNLLAALTVRENIILPLTLAGLKVPVIEEALQKTVHLLGLTAILARYPDEISIGQKQRVACGRAIINQPQLLFADEPTGSLDSQAATELLRYLTTINQQLGTTIVLVTHDAFTASYCKRILFIKDGAIFSEIVRQGSRQAFFQQVIDMQATIGGGGNANGPFTTSI</sequence>
<keyword evidence="7" id="KW-1185">Reference proteome</keyword>
<evidence type="ECO:0000313" key="6">
    <source>
        <dbReference type="EMBL" id="MFC6170197.1"/>
    </source>
</evidence>
<evidence type="ECO:0000256" key="2">
    <source>
        <dbReference type="ARBA" id="ARBA00022448"/>
    </source>
</evidence>
<comment type="similarity">
    <text evidence="1">Belongs to the ABC transporter superfamily.</text>
</comment>
<evidence type="ECO:0000313" key="7">
    <source>
        <dbReference type="Proteomes" id="UP001596289"/>
    </source>
</evidence>
<dbReference type="Proteomes" id="UP001596289">
    <property type="component" value="Unassembled WGS sequence"/>
</dbReference>
<evidence type="ECO:0000256" key="1">
    <source>
        <dbReference type="ARBA" id="ARBA00005417"/>
    </source>
</evidence>
<proteinExistence type="inferred from homology"/>
<dbReference type="RefSeq" id="WP_125551578.1">
    <property type="nucleotide sequence ID" value="NZ_JBHSSL010000035.1"/>
</dbReference>
<keyword evidence="3" id="KW-0547">Nucleotide-binding</keyword>
<keyword evidence="2" id="KW-0813">Transport</keyword>
<dbReference type="InterPro" id="IPR027417">
    <property type="entry name" value="P-loop_NTPase"/>
</dbReference>
<name>A0ABW1RFD7_9LACO</name>
<evidence type="ECO:0000259" key="5">
    <source>
        <dbReference type="PROSITE" id="PS50893"/>
    </source>
</evidence>
<comment type="caution">
    <text evidence="6">The sequence shown here is derived from an EMBL/GenBank/DDBJ whole genome shotgun (WGS) entry which is preliminary data.</text>
</comment>
<dbReference type="PANTHER" id="PTHR42798">
    <property type="entry name" value="LIPOPROTEIN-RELEASING SYSTEM ATP-BINDING PROTEIN LOLD"/>
    <property type="match status" value="1"/>
</dbReference>
<reference evidence="7" key="1">
    <citation type="journal article" date="2019" name="Int. J. Syst. Evol. Microbiol.">
        <title>The Global Catalogue of Microorganisms (GCM) 10K type strain sequencing project: providing services to taxonomists for standard genome sequencing and annotation.</title>
        <authorList>
            <consortium name="The Broad Institute Genomics Platform"/>
            <consortium name="The Broad Institute Genome Sequencing Center for Infectious Disease"/>
            <person name="Wu L."/>
            <person name="Ma J."/>
        </authorList>
    </citation>
    <scope>NUCLEOTIDE SEQUENCE [LARGE SCALE GENOMIC DNA]</scope>
    <source>
        <strain evidence="7">CCM 8904</strain>
    </source>
</reference>
<dbReference type="GO" id="GO:0005524">
    <property type="term" value="F:ATP binding"/>
    <property type="evidence" value="ECO:0007669"/>
    <property type="project" value="UniProtKB-KW"/>
</dbReference>
<protein>
    <submittedName>
        <fullName evidence="6">ABC transporter ATP-binding protein</fullName>
    </submittedName>
</protein>
<dbReference type="InterPro" id="IPR003593">
    <property type="entry name" value="AAA+_ATPase"/>
</dbReference>
<dbReference type="SUPFAM" id="SSF52540">
    <property type="entry name" value="P-loop containing nucleoside triphosphate hydrolases"/>
    <property type="match status" value="1"/>
</dbReference>